<evidence type="ECO:0000256" key="2">
    <source>
        <dbReference type="ARBA" id="ARBA00012052"/>
    </source>
</evidence>
<proteinExistence type="inferred from homology"/>
<dbReference type="Pfam" id="PF00288">
    <property type="entry name" value="GHMP_kinases_N"/>
    <property type="match status" value="1"/>
</dbReference>
<evidence type="ECO:0000259" key="12">
    <source>
        <dbReference type="Pfam" id="PF08544"/>
    </source>
</evidence>
<keyword evidence="4 10" id="KW-0808">Transferase</keyword>
<comment type="caution">
    <text evidence="13">The sequence shown here is derived from an EMBL/GenBank/DDBJ whole genome shotgun (WGS) entry which is preliminary data.</text>
</comment>
<dbReference type="PANTHER" id="PTHR43527:SF2">
    <property type="entry name" value="4-DIPHOSPHOCYTIDYL-2-C-METHYL-D-ERYTHRITOL KINASE, CHLOROPLASTIC"/>
    <property type="match status" value="1"/>
</dbReference>
<evidence type="ECO:0000256" key="4">
    <source>
        <dbReference type="ARBA" id="ARBA00022679"/>
    </source>
</evidence>
<gene>
    <name evidence="10" type="primary">ispE</name>
    <name evidence="13" type="ORF">OE699_15340</name>
</gene>
<evidence type="ECO:0000313" key="14">
    <source>
        <dbReference type="Proteomes" id="UP001526166"/>
    </source>
</evidence>
<accession>A0ABT3A2I8</accession>
<dbReference type="Gene3D" id="3.30.70.890">
    <property type="entry name" value="GHMP kinase, C-terminal domain"/>
    <property type="match status" value="1"/>
</dbReference>
<dbReference type="Proteomes" id="UP001526166">
    <property type="component" value="Unassembled WGS sequence"/>
</dbReference>
<dbReference type="PANTHER" id="PTHR43527">
    <property type="entry name" value="4-DIPHOSPHOCYTIDYL-2-C-METHYL-D-ERYTHRITOL KINASE, CHLOROPLASTIC"/>
    <property type="match status" value="1"/>
</dbReference>
<evidence type="ECO:0000256" key="7">
    <source>
        <dbReference type="ARBA" id="ARBA00022840"/>
    </source>
</evidence>
<dbReference type="InterPro" id="IPR006204">
    <property type="entry name" value="GHMP_kinase_N_dom"/>
</dbReference>
<evidence type="ECO:0000256" key="8">
    <source>
        <dbReference type="ARBA" id="ARBA00023229"/>
    </source>
</evidence>
<feature type="binding site" evidence="10">
    <location>
        <begin position="96"/>
        <end position="106"/>
    </location>
    <ligand>
        <name>ATP</name>
        <dbReference type="ChEBI" id="CHEBI:30616"/>
    </ligand>
</feature>
<feature type="domain" description="GHMP kinase C-terminal" evidence="12">
    <location>
        <begin position="205"/>
        <end position="278"/>
    </location>
</feature>
<dbReference type="InterPro" id="IPR020568">
    <property type="entry name" value="Ribosomal_Su5_D2-typ_SF"/>
</dbReference>
<dbReference type="InterPro" id="IPR014721">
    <property type="entry name" value="Ribsml_uS5_D2-typ_fold_subgr"/>
</dbReference>
<comment type="function">
    <text evidence="10">Catalyzes the phosphorylation of the position 2 hydroxy group of 4-diphosphocytidyl-2C-methyl-D-erythritol.</text>
</comment>
<keyword evidence="5 10" id="KW-0547">Nucleotide-binding</keyword>
<dbReference type="InterPro" id="IPR004424">
    <property type="entry name" value="IspE"/>
</dbReference>
<dbReference type="EMBL" id="JAOWKW010000015">
    <property type="protein sequence ID" value="MCV2880218.1"/>
    <property type="molecule type" value="Genomic_DNA"/>
</dbReference>
<evidence type="ECO:0000256" key="10">
    <source>
        <dbReference type="HAMAP-Rule" id="MF_00061"/>
    </source>
</evidence>
<reference evidence="13 14" key="1">
    <citation type="submission" date="2022-10" db="EMBL/GenBank/DDBJ databases">
        <title>Sinirhodobacter sp. nov., isolated from ocean surface sediments.</title>
        <authorList>
            <person name="He W."/>
            <person name="Wang L."/>
            <person name="Zhang D.-F."/>
        </authorList>
    </citation>
    <scope>NUCLEOTIDE SEQUENCE [LARGE SCALE GENOMIC DNA]</scope>
    <source>
        <strain evidence="13 14">WL0115</strain>
    </source>
</reference>
<evidence type="ECO:0000313" key="13">
    <source>
        <dbReference type="EMBL" id="MCV2880218.1"/>
    </source>
</evidence>
<dbReference type="HAMAP" id="MF_00061">
    <property type="entry name" value="IspE"/>
    <property type="match status" value="1"/>
</dbReference>
<evidence type="ECO:0000259" key="11">
    <source>
        <dbReference type="Pfam" id="PF00288"/>
    </source>
</evidence>
<keyword evidence="7 10" id="KW-0067">ATP-binding</keyword>
<comment type="similarity">
    <text evidence="1 10">Belongs to the GHMP kinase family. IspE subfamily.</text>
</comment>
<evidence type="ECO:0000256" key="6">
    <source>
        <dbReference type="ARBA" id="ARBA00022777"/>
    </source>
</evidence>
<dbReference type="SUPFAM" id="SSF55060">
    <property type="entry name" value="GHMP Kinase, C-terminal domain"/>
    <property type="match status" value="1"/>
</dbReference>
<keyword evidence="14" id="KW-1185">Reference proteome</keyword>
<dbReference type="EC" id="2.7.1.148" evidence="2 10"/>
<dbReference type="Pfam" id="PF08544">
    <property type="entry name" value="GHMP_kinases_C"/>
    <property type="match status" value="1"/>
</dbReference>
<sequence length="305" mass="31550">MSALSVFAPAKINLALHVTGQREDGYHLLDSLVAFSPIGDRLTLRAAGDFSMAVSGPEARGVPADHSNLVLKAATLFAEHTGMTGSVAFHLEKNLPAASGIGGGSSDAAAAVRGLLQMGFGDAPAVQARVLGMIGGALTRLGADIPMCLSPVAQRVRGVGEDLTPIQLPPLPCLLVNPRVEVATPAVFKALRQKDNSPLPAPPTFATLQECIDWLAQQRNDLQAPAIATAPVIATVLETLAALPGCRLARMSGSGATCFALFATPAEARAAETALRAARPEWWCAEGTLGDQRAASAPRPAFNVV</sequence>
<dbReference type="GO" id="GO:0050515">
    <property type="term" value="F:4-(cytidine 5'-diphospho)-2-C-methyl-D-erythritol kinase activity"/>
    <property type="evidence" value="ECO:0007669"/>
    <property type="project" value="UniProtKB-EC"/>
</dbReference>
<dbReference type="NCBIfam" id="TIGR00154">
    <property type="entry name" value="ispE"/>
    <property type="match status" value="1"/>
</dbReference>
<dbReference type="RefSeq" id="WP_263848557.1">
    <property type="nucleotide sequence ID" value="NZ_JAOWKW010000015.1"/>
</dbReference>
<dbReference type="NCBIfam" id="NF011202">
    <property type="entry name" value="PRK14608.1"/>
    <property type="match status" value="1"/>
</dbReference>
<evidence type="ECO:0000256" key="9">
    <source>
        <dbReference type="ARBA" id="ARBA00032554"/>
    </source>
</evidence>
<protein>
    <recommendedName>
        <fullName evidence="3 10">4-diphosphocytidyl-2-C-methyl-D-erythritol kinase</fullName>
        <shortName evidence="10">CMK</shortName>
        <ecNumber evidence="2 10">2.7.1.148</ecNumber>
    </recommendedName>
    <alternativeName>
        <fullName evidence="9 10">4-(cytidine-5'-diphospho)-2-C-methyl-D-erythritol kinase</fullName>
    </alternativeName>
</protein>
<feature type="domain" description="GHMP kinase N-terminal" evidence="11">
    <location>
        <begin position="68"/>
        <end position="132"/>
    </location>
</feature>
<dbReference type="InterPro" id="IPR013750">
    <property type="entry name" value="GHMP_kinase_C_dom"/>
</dbReference>
<dbReference type="InterPro" id="IPR036554">
    <property type="entry name" value="GHMP_kinase_C_sf"/>
</dbReference>
<dbReference type="SUPFAM" id="SSF54211">
    <property type="entry name" value="Ribosomal protein S5 domain 2-like"/>
    <property type="match status" value="1"/>
</dbReference>
<organism evidence="13 14">
    <name type="scientific">Sedimentimonas flavescens</name>
    <dbReference type="NCBI Taxonomy" id="2851012"/>
    <lineage>
        <taxon>Bacteria</taxon>
        <taxon>Pseudomonadati</taxon>
        <taxon>Pseudomonadota</taxon>
        <taxon>Alphaproteobacteria</taxon>
        <taxon>Rhodobacterales</taxon>
        <taxon>Rhodobacter group</taxon>
        <taxon>Sedimentimonas</taxon>
    </lineage>
</organism>
<feature type="active site" evidence="10">
    <location>
        <position position="11"/>
    </location>
</feature>
<feature type="active site" evidence="10">
    <location>
        <position position="144"/>
    </location>
</feature>
<evidence type="ECO:0000256" key="5">
    <source>
        <dbReference type="ARBA" id="ARBA00022741"/>
    </source>
</evidence>
<evidence type="ECO:0000256" key="3">
    <source>
        <dbReference type="ARBA" id="ARBA00017473"/>
    </source>
</evidence>
<comment type="pathway">
    <text evidence="10">Isoprenoid biosynthesis; isopentenyl diphosphate biosynthesis via DXP pathway; isopentenyl diphosphate from 1-deoxy-D-xylulose 5-phosphate: step 3/6.</text>
</comment>
<keyword evidence="6 10" id="KW-0418">Kinase</keyword>
<comment type="catalytic activity">
    <reaction evidence="10">
        <text>4-CDP-2-C-methyl-D-erythritol + ATP = 4-CDP-2-C-methyl-D-erythritol 2-phosphate + ADP + H(+)</text>
        <dbReference type="Rhea" id="RHEA:18437"/>
        <dbReference type="ChEBI" id="CHEBI:15378"/>
        <dbReference type="ChEBI" id="CHEBI:30616"/>
        <dbReference type="ChEBI" id="CHEBI:57823"/>
        <dbReference type="ChEBI" id="CHEBI:57919"/>
        <dbReference type="ChEBI" id="CHEBI:456216"/>
        <dbReference type="EC" id="2.7.1.148"/>
    </reaction>
</comment>
<dbReference type="PIRSF" id="PIRSF010376">
    <property type="entry name" value="IspE"/>
    <property type="match status" value="1"/>
</dbReference>
<name>A0ABT3A2I8_9RHOB</name>
<evidence type="ECO:0000256" key="1">
    <source>
        <dbReference type="ARBA" id="ARBA00009684"/>
    </source>
</evidence>
<keyword evidence="8 10" id="KW-0414">Isoprene biosynthesis</keyword>
<dbReference type="Gene3D" id="3.30.230.10">
    <property type="match status" value="1"/>
</dbReference>